<sequence length="529" mass="58548">MLNTLIAACLAGRDASGLAREQALMWEKWLLPISADNPAGEDPGYTDDFQCMRDEVNKITGADTGLICRLAESLLITSCKDIRVATYYLWARLHRDGEAGLADGLTLLAGLVDRYGERLLPVRSKSRRAALEWLATDKVLDSLVRYPEVVKTELIRIVAALSLLDQTFGAWPELDRPALGALYGALELRLAQSGGLQALVPQHSAVGGVKSSKTRAGKAPVLLQIQSGRDLLDQGKALANYLREQPQGWLAGHRLMKSLRWDTVHLLPRLEAAGNTRLAAPRSDYRAQLKRLFLQQSWNELLEQVERMYAEGVNHFWLDLQWYACQALTKQGQPFAGWADIVKQDLGMLLARLPGLENLSWNDGTPFADEVTRGWIAQQVNGKPEYLATLSPMTASTDENGILALESEALAQADSNGVDAALAWLAARPGMQTVRQRWLLRLLMARVTEQYGKNDLALYLLGELDNAPAEVSLADWEPELSFEVKARLLKLLRLKVQRNDTDKTALARRMDALLSGLVAIDPVRAAILC</sequence>
<dbReference type="PANTHER" id="PTHR37024:SF5">
    <property type="entry name" value="IMPA N-TERMINAL DOMAIN-CONTAINING PROTEIN"/>
    <property type="match status" value="1"/>
</dbReference>
<reference evidence="2" key="1">
    <citation type="submission" date="2024-06" db="EMBL/GenBank/DDBJ databases">
        <authorList>
            <person name="Coelho C."/>
            <person name="Bento M."/>
            <person name="Garcia E."/>
            <person name="Camelo A."/>
            <person name="Brandao I."/>
            <person name="Espirito Santo C."/>
            <person name="Trovao J."/>
            <person name="Verissimo A."/>
            <person name="Costa J."/>
            <person name="Tiago I."/>
        </authorList>
    </citation>
    <scope>NUCLEOTIDE SEQUENCE</scope>
    <source>
        <strain evidence="2">KWT182</strain>
    </source>
</reference>
<gene>
    <name evidence="2" type="primary">tssA</name>
    <name evidence="2" type="ORF">ABK905_00950</name>
</gene>
<dbReference type="AlphaFoldDB" id="A0AAU7QC65"/>
<feature type="domain" description="ImpA N-terminal" evidence="1">
    <location>
        <begin position="31"/>
        <end position="135"/>
    </location>
</feature>
<organism evidence="2">
    <name type="scientific">Acerihabitans sp. KWT182</name>
    <dbReference type="NCBI Taxonomy" id="3157919"/>
    <lineage>
        <taxon>Bacteria</taxon>
        <taxon>Pseudomonadati</taxon>
        <taxon>Pseudomonadota</taxon>
        <taxon>Gammaproteobacteria</taxon>
        <taxon>Enterobacterales</taxon>
        <taxon>Pectobacteriaceae</taxon>
        <taxon>Acerihabitans</taxon>
    </lineage>
</organism>
<dbReference type="EMBL" id="CP157947">
    <property type="protein sequence ID" value="XBS69966.1"/>
    <property type="molecule type" value="Genomic_DNA"/>
</dbReference>
<dbReference type="Pfam" id="PF06812">
    <property type="entry name" value="ImpA_N"/>
    <property type="match status" value="1"/>
</dbReference>
<dbReference type="InterPro" id="IPR010657">
    <property type="entry name" value="ImpA_N"/>
</dbReference>
<dbReference type="Pfam" id="PF16989">
    <property type="entry name" value="T6SS_VasJ"/>
    <property type="match status" value="1"/>
</dbReference>
<accession>A0AAU7QC65</accession>
<evidence type="ECO:0000259" key="1">
    <source>
        <dbReference type="Pfam" id="PF06812"/>
    </source>
</evidence>
<protein>
    <submittedName>
        <fullName evidence="2">Type VI secretion system protein TssA</fullName>
    </submittedName>
</protein>
<dbReference type="InterPro" id="IPR017739">
    <property type="entry name" value="T6SS-assoc_VCA0119"/>
</dbReference>
<evidence type="ECO:0000313" key="2">
    <source>
        <dbReference type="EMBL" id="XBS69966.1"/>
    </source>
</evidence>
<name>A0AAU7QC65_9GAMM</name>
<dbReference type="NCBIfam" id="TIGR03362">
    <property type="entry name" value="VI_chp_7"/>
    <property type="match status" value="1"/>
</dbReference>
<proteinExistence type="predicted"/>
<dbReference type="PANTHER" id="PTHR37024">
    <property type="entry name" value="TYPE VI SECRETION SYSTEM DUF2094 AND IMPA-RELATED DOMAIN PROTEIN"/>
    <property type="match status" value="1"/>
</dbReference>